<evidence type="ECO:0000256" key="2">
    <source>
        <dbReference type="ARBA" id="ARBA00022723"/>
    </source>
</evidence>
<feature type="transmembrane region" description="Helical" evidence="5">
    <location>
        <begin position="22"/>
        <end position="48"/>
    </location>
</feature>
<keyword evidence="5" id="KW-0472">Membrane</keyword>
<dbReference type="OrthoDB" id="9814063at2"/>
<evidence type="ECO:0000256" key="3">
    <source>
        <dbReference type="ARBA" id="ARBA00023004"/>
    </source>
</evidence>
<accession>A0A2S6GIX9</accession>
<evidence type="ECO:0000259" key="6">
    <source>
        <dbReference type="PROSITE" id="PS51007"/>
    </source>
</evidence>
<evidence type="ECO:0000313" key="8">
    <source>
        <dbReference type="Proteomes" id="UP000238071"/>
    </source>
</evidence>
<evidence type="ECO:0000256" key="5">
    <source>
        <dbReference type="SAM" id="Phobius"/>
    </source>
</evidence>
<dbReference type="GO" id="GO:0046872">
    <property type="term" value="F:metal ion binding"/>
    <property type="evidence" value="ECO:0007669"/>
    <property type="project" value="UniProtKB-KW"/>
</dbReference>
<keyword evidence="2 4" id="KW-0479">Metal-binding</keyword>
<keyword evidence="8" id="KW-1185">Reference proteome</keyword>
<dbReference type="GO" id="GO:0020037">
    <property type="term" value="F:heme binding"/>
    <property type="evidence" value="ECO:0007669"/>
    <property type="project" value="InterPro"/>
</dbReference>
<evidence type="ECO:0000256" key="1">
    <source>
        <dbReference type="ARBA" id="ARBA00022617"/>
    </source>
</evidence>
<dbReference type="EMBL" id="PTIY01000022">
    <property type="protein sequence ID" value="PPK65143.1"/>
    <property type="molecule type" value="Genomic_DNA"/>
</dbReference>
<reference evidence="7 8" key="1">
    <citation type="submission" date="2018-02" db="EMBL/GenBank/DDBJ databases">
        <title>Subsurface microbial communities from deep shales in Ohio and West Virginia, USA.</title>
        <authorList>
            <person name="Wrighton K."/>
        </authorList>
    </citation>
    <scope>NUCLEOTIDE SEQUENCE [LARGE SCALE GENOMIC DNA]</scope>
    <source>
        <strain evidence="7 8">OWC-G53F</strain>
    </source>
</reference>
<feature type="transmembrane region" description="Helical" evidence="5">
    <location>
        <begin position="184"/>
        <end position="207"/>
    </location>
</feature>
<protein>
    <submittedName>
        <fullName evidence="7">Cytochrome c</fullName>
    </submittedName>
</protein>
<keyword evidence="3 4" id="KW-0408">Iron</keyword>
<comment type="caution">
    <text evidence="7">The sequence shown here is derived from an EMBL/GenBank/DDBJ whole genome shotgun (WGS) entry which is preliminary data.</text>
</comment>
<sequence length="434" mass="48409">MNAPIPRDIPLPLPAPEGLLEILLIVSFLVHIVFVHLMLGGSMFSLVCQIKGLKTPDYEKLAYRIMQTVTVNKSLAVVMGVAPLLIINTLYAPQFYASSALIGDMWMAVIPMVTLAFLLAYVHKFWWNHFINIPELHIGIAALETALFLFIPLIFMTNVNLMLFPEYWPQVKGFFSAMLLPNVLQRYLHFISAAVLFSSLFFVWWSGRKTFLQEVQFSKLRVIDVRRFFYAFAFGATIVQILTGLVVFVTLPAQGMSWRFTLLLMLGGSSALPAIWWMWQNLTSPGHLIDDNLKRIIACFACAAIIMGIARHDYRENALADHKTAIAEKTANYMAAVKEAGEHAQLDAKDQESKISAPGESAFNQNCAACHHATLPTVGPALQEIKEIYAGDSAGIVAWTKAPGKKRPDSMQMPGFVQLSDDELTAISQYILSH</sequence>
<dbReference type="Gene3D" id="1.10.760.10">
    <property type="entry name" value="Cytochrome c-like domain"/>
    <property type="match status" value="1"/>
</dbReference>
<keyword evidence="5" id="KW-0812">Transmembrane</keyword>
<keyword evidence="5" id="KW-1133">Transmembrane helix</keyword>
<feature type="transmembrane region" description="Helical" evidence="5">
    <location>
        <begin position="105"/>
        <end position="126"/>
    </location>
</feature>
<dbReference type="PROSITE" id="PS51007">
    <property type="entry name" value="CYTC"/>
    <property type="match status" value="1"/>
</dbReference>
<feature type="transmembrane region" description="Helical" evidence="5">
    <location>
        <begin position="257"/>
        <end position="279"/>
    </location>
</feature>
<dbReference type="Proteomes" id="UP000238071">
    <property type="component" value="Unassembled WGS sequence"/>
</dbReference>
<dbReference type="InterPro" id="IPR036909">
    <property type="entry name" value="Cyt_c-like_dom_sf"/>
</dbReference>
<feature type="transmembrane region" description="Helical" evidence="5">
    <location>
        <begin position="228"/>
        <end position="251"/>
    </location>
</feature>
<dbReference type="RefSeq" id="WP_104425265.1">
    <property type="nucleotide sequence ID" value="NZ_PTIY01000022.1"/>
</dbReference>
<dbReference type="Pfam" id="PF00034">
    <property type="entry name" value="Cytochrom_C"/>
    <property type="match status" value="1"/>
</dbReference>
<dbReference type="GO" id="GO:0009055">
    <property type="term" value="F:electron transfer activity"/>
    <property type="evidence" value="ECO:0007669"/>
    <property type="project" value="InterPro"/>
</dbReference>
<keyword evidence="1 4" id="KW-0349">Heme</keyword>
<evidence type="ECO:0000256" key="4">
    <source>
        <dbReference type="PROSITE-ProRule" id="PRU00433"/>
    </source>
</evidence>
<evidence type="ECO:0000313" key="7">
    <source>
        <dbReference type="EMBL" id="PPK65143.1"/>
    </source>
</evidence>
<feature type="domain" description="Cytochrome c" evidence="6">
    <location>
        <begin position="354"/>
        <end position="434"/>
    </location>
</feature>
<gene>
    <name evidence="7" type="ORF">B0F88_12223</name>
</gene>
<organism evidence="7 8">
    <name type="scientific">Methylobacter tundripaludum</name>
    <dbReference type="NCBI Taxonomy" id="173365"/>
    <lineage>
        <taxon>Bacteria</taxon>
        <taxon>Pseudomonadati</taxon>
        <taxon>Pseudomonadota</taxon>
        <taxon>Gammaproteobacteria</taxon>
        <taxon>Methylococcales</taxon>
        <taxon>Methylococcaceae</taxon>
        <taxon>Methylobacter</taxon>
    </lineage>
</organism>
<dbReference type="AlphaFoldDB" id="A0A2S6GIX9"/>
<feature type="transmembrane region" description="Helical" evidence="5">
    <location>
        <begin position="138"/>
        <end position="164"/>
    </location>
</feature>
<dbReference type="InterPro" id="IPR009056">
    <property type="entry name" value="Cyt_c-like_dom"/>
</dbReference>
<dbReference type="SUPFAM" id="SSF46626">
    <property type="entry name" value="Cytochrome c"/>
    <property type="match status" value="1"/>
</dbReference>
<name>A0A2S6GIX9_9GAMM</name>
<proteinExistence type="predicted"/>
<feature type="transmembrane region" description="Helical" evidence="5">
    <location>
        <begin position="69"/>
        <end position="93"/>
    </location>
</feature>